<comment type="similarity">
    <text evidence="8 9">Belongs to the TonB-dependent receptor family.</text>
</comment>
<dbReference type="GO" id="GO:0030246">
    <property type="term" value="F:carbohydrate binding"/>
    <property type="evidence" value="ECO:0007669"/>
    <property type="project" value="InterPro"/>
</dbReference>
<dbReference type="PROSITE" id="PS52016">
    <property type="entry name" value="TONB_DEPENDENT_REC_3"/>
    <property type="match status" value="1"/>
</dbReference>
<feature type="chain" id="PRO_5003712550" evidence="10">
    <location>
        <begin position="29"/>
        <end position="935"/>
    </location>
</feature>
<feature type="domain" description="TonB-dependent receptor-like beta-barrel" evidence="11">
    <location>
        <begin position="455"/>
        <end position="893"/>
    </location>
</feature>
<dbReference type="Pfam" id="PF00593">
    <property type="entry name" value="TonB_dep_Rec_b-barrel"/>
    <property type="match status" value="1"/>
</dbReference>
<dbReference type="InterPro" id="IPR010104">
    <property type="entry name" value="TonB_rcpt_bac"/>
</dbReference>
<dbReference type="SUPFAM" id="SSF56935">
    <property type="entry name" value="Porins"/>
    <property type="match status" value="1"/>
</dbReference>
<comment type="subcellular location">
    <subcellularLocation>
        <location evidence="1 8">Cell outer membrane</location>
        <topology evidence="1 8">Multi-pass membrane protein</topology>
    </subcellularLocation>
</comment>
<dbReference type="NCBIfam" id="TIGR01782">
    <property type="entry name" value="TonB-Xanth-Caul"/>
    <property type="match status" value="1"/>
</dbReference>
<proteinExistence type="inferred from homology"/>
<name>I7ZCB9_9GAMM</name>
<evidence type="ECO:0000256" key="2">
    <source>
        <dbReference type="ARBA" id="ARBA00022448"/>
    </source>
</evidence>
<dbReference type="InterPro" id="IPR013784">
    <property type="entry name" value="Carb-bd-like_fold"/>
</dbReference>
<evidence type="ECO:0000259" key="12">
    <source>
        <dbReference type="Pfam" id="PF07715"/>
    </source>
</evidence>
<evidence type="ECO:0000256" key="10">
    <source>
        <dbReference type="SAM" id="SignalP"/>
    </source>
</evidence>
<dbReference type="PANTHER" id="PTHR40980">
    <property type="entry name" value="PLUG DOMAIN-CONTAINING PROTEIN"/>
    <property type="match status" value="1"/>
</dbReference>
<dbReference type="Pfam" id="PF13620">
    <property type="entry name" value="CarboxypepD_reg"/>
    <property type="match status" value="1"/>
</dbReference>
<dbReference type="STRING" id="1172194.WQQ_29090"/>
<keyword evidence="4 8" id="KW-0812">Transmembrane</keyword>
<sequence>MEVSTKHPRRLVMASGAVWCVLSASASAGELVGRVSDASGVKSLRSAEIEIVELGRRTQSGPDGRFRFADVPNGHFVLRANYVGADPVELPIDIGGDASTEANIQIGAVDEILVVGQFANQASALSRQRAADGVQSVLTRDGIGQFPDQNVAESLRRVPGMSVQNDQGEGRFIVLRGLDPNLNAVSVNGARVPSPESDNRSMPLDTISSDQIESIEIKKTLTPDMDGDTIGGSVEINTTSAFDRKGRFFGATVEGAYNEQTDQWSPKASVNFSDVYGGRLGVAAGLSYYDRRFGSEGVEASGWDQTDDGVAYADEFDFRNYDVTRKRLSGSLSLDYRASESTDLYLRGLVSSFEDQEYRSRLVLGFDGDPVGGDASSAEFASDEDQEREISAEREMKDRKETQDVYSIVAGGKTYKGPWTFDYMASTSRAHEKEPNALYSNFKRDFKDAGELTVTTNGLNGLKPGFGVSDPALFNDAAEYEFDKFELNHGKSVDRENSLRFDIARDFNLDAGTAQLKVGGKLRSRDKSYDLRLYAYDDVVDGDKPTLAGLETSVDYALASINPTVAHSAARSYFNANRANLVLNEADSAFDSNSSDYKVGEDIYAGYVMGSFDAQQWKLVGGVRVEHTRDDIRGNLVERSEDDEVSVTEQKRDRRYTDVLPSLNLRFDASDEVVLRAGVYRSLVRPNLADLAPRFLVEQNDEAELGNPDLDPYKAWNYDLSAEWYFGRNAVLQVGPFYKQIDDFIVTTYASDTVYDGTPVDELSRPDNGDKATVFGVELNYQQALDFLPAPFDGLLVGANYTYVDSEGRFNTEDGQRKIALPGTSKTVYNAMLGYEKHGFSLRLAATHRSEYLDEVSPGADEDRWVLSHLQYDLTARYRITPQLQVFAEGINLSDEPFRAAYRGTAAGGDRLSQFEEYSWTAKAGLRFSFAAEGQ</sequence>
<dbReference type="InterPro" id="IPR039426">
    <property type="entry name" value="TonB-dep_rcpt-like"/>
</dbReference>
<keyword evidence="5 9" id="KW-0798">TonB box</keyword>
<accession>I7ZCB9</accession>
<evidence type="ECO:0000256" key="8">
    <source>
        <dbReference type="PROSITE-ProRule" id="PRU01360"/>
    </source>
</evidence>
<dbReference type="Gene3D" id="2.170.130.10">
    <property type="entry name" value="TonB-dependent receptor, plug domain"/>
    <property type="match status" value="1"/>
</dbReference>
<keyword evidence="14" id="KW-1185">Reference proteome</keyword>
<evidence type="ECO:0000256" key="6">
    <source>
        <dbReference type="ARBA" id="ARBA00023136"/>
    </source>
</evidence>
<dbReference type="InterPro" id="IPR037066">
    <property type="entry name" value="Plug_dom_sf"/>
</dbReference>
<keyword evidence="13" id="KW-0675">Receptor</keyword>
<evidence type="ECO:0000259" key="11">
    <source>
        <dbReference type="Pfam" id="PF00593"/>
    </source>
</evidence>
<dbReference type="AlphaFoldDB" id="I7ZCB9"/>
<dbReference type="PATRIC" id="fig|1172194.4.peg.2816"/>
<dbReference type="PANTHER" id="PTHR40980:SF4">
    <property type="entry name" value="TONB-DEPENDENT RECEPTOR-LIKE BETA-BARREL DOMAIN-CONTAINING PROTEIN"/>
    <property type="match status" value="1"/>
</dbReference>
<keyword evidence="10" id="KW-0732">Signal</keyword>
<feature type="signal peptide" evidence="10">
    <location>
        <begin position="1"/>
        <end position="28"/>
    </location>
</feature>
<organism evidence="13 14">
    <name type="scientific">Hydrocarboniphaga effusa AP103</name>
    <dbReference type="NCBI Taxonomy" id="1172194"/>
    <lineage>
        <taxon>Bacteria</taxon>
        <taxon>Pseudomonadati</taxon>
        <taxon>Pseudomonadota</taxon>
        <taxon>Gammaproteobacteria</taxon>
        <taxon>Nevskiales</taxon>
        <taxon>Nevskiaceae</taxon>
        <taxon>Hydrocarboniphaga</taxon>
    </lineage>
</organism>
<dbReference type="EMBL" id="AKGD01000002">
    <property type="protein sequence ID" value="EIT69327.1"/>
    <property type="molecule type" value="Genomic_DNA"/>
</dbReference>
<keyword evidence="6 8" id="KW-0472">Membrane</keyword>
<dbReference type="InterPro" id="IPR012910">
    <property type="entry name" value="Plug_dom"/>
</dbReference>
<evidence type="ECO:0000256" key="5">
    <source>
        <dbReference type="ARBA" id="ARBA00023077"/>
    </source>
</evidence>
<protein>
    <submittedName>
        <fullName evidence="13">TonB-dependent receptor</fullName>
    </submittedName>
</protein>
<evidence type="ECO:0000256" key="3">
    <source>
        <dbReference type="ARBA" id="ARBA00022452"/>
    </source>
</evidence>
<dbReference type="InterPro" id="IPR000531">
    <property type="entry name" value="Beta-barrel_TonB"/>
</dbReference>
<dbReference type="Pfam" id="PF07715">
    <property type="entry name" value="Plug"/>
    <property type="match status" value="1"/>
</dbReference>
<keyword evidence="7 8" id="KW-0998">Cell outer membrane</keyword>
<dbReference type="RefSeq" id="WP_007185850.1">
    <property type="nucleotide sequence ID" value="NZ_AKGD01000002.1"/>
</dbReference>
<dbReference type="SUPFAM" id="SSF49452">
    <property type="entry name" value="Starch-binding domain-like"/>
    <property type="match status" value="1"/>
</dbReference>
<dbReference type="Gene3D" id="2.40.170.20">
    <property type="entry name" value="TonB-dependent receptor, beta-barrel domain"/>
    <property type="match status" value="1"/>
</dbReference>
<dbReference type="Proteomes" id="UP000003704">
    <property type="component" value="Unassembled WGS sequence"/>
</dbReference>
<dbReference type="Gene3D" id="2.60.40.1120">
    <property type="entry name" value="Carboxypeptidase-like, regulatory domain"/>
    <property type="match status" value="1"/>
</dbReference>
<gene>
    <name evidence="13" type="ORF">WQQ_29090</name>
</gene>
<evidence type="ECO:0000256" key="9">
    <source>
        <dbReference type="RuleBase" id="RU003357"/>
    </source>
</evidence>
<dbReference type="GO" id="GO:0009279">
    <property type="term" value="C:cell outer membrane"/>
    <property type="evidence" value="ECO:0007669"/>
    <property type="project" value="UniProtKB-SubCell"/>
</dbReference>
<dbReference type="CDD" id="cd01347">
    <property type="entry name" value="ligand_gated_channel"/>
    <property type="match status" value="1"/>
</dbReference>
<comment type="caution">
    <text evidence="13">The sequence shown here is derived from an EMBL/GenBank/DDBJ whole genome shotgun (WGS) entry which is preliminary data.</text>
</comment>
<evidence type="ECO:0000256" key="4">
    <source>
        <dbReference type="ARBA" id="ARBA00022692"/>
    </source>
</evidence>
<feature type="domain" description="TonB-dependent receptor plug" evidence="12">
    <location>
        <begin position="129"/>
        <end position="232"/>
    </location>
</feature>
<keyword evidence="3 8" id="KW-1134">Transmembrane beta strand</keyword>
<evidence type="ECO:0000256" key="7">
    <source>
        <dbReference type="ARBA" id="ARBA00023237"/>
    </source>
</evidence>
<keyword evidence="2 8" id="KW-0813">Transport</keyword>
<evidence type="ECO:0000313" key="14">
    <source>
        <dbReference type="Proteomes" id="UP000003704"/>
    </source>
</evidence>
<dbReference type="InterPro" id="IPR036942">
    <property type="entry name" value="Beta-barrel_TonB_sf"/>
</dbReference>
<reference evidence="13 14" key="1">
    <citation type="journal article" date="2012" name="J. Bacteriol.">
        <title>Genome Sequence of n-Alkane-Degrading Hydrocarboniphaga effusa Strain AP103T (ATCC BAA-332T).</title>
        <authorList>
            <person name="Chang H.K."/>
            <person name="Zylstra G.J."/>
            <person name="Chae J.C."/>
        </authorList>
    </citation>
    <scope>NUCLEOTIDE SEQUENCE [LARGE SCALE GENOMIC DNA]</scope>
    <source>
        <strain evidence="13 14">AP103</strain>
    </source>
</reference>
<evidence type="ECO:0000313" key="13">
    <source>
        <dbReference type="EMBL" id="EIT69327.1"/>
    </source>
</evidence>
<evidence type="ECO:0000256" key="1">
    <source>
        <dbReference type="ARBA" id="ARBA00004571"/>
    </source>
</evidence>